<proteinExistence type="predicted"/>
<dbReference type="Proteomes" id="UP000650081">
    <property type="component" value="Unassembled WGS sequence"/>
</dbReference>
<dbReference type="InterPro" id="IPR025667">
    <property type="entry name" value="SprB_repeat"/>
</dbReference>
<dbReference type="EMBL" id="JACSIT010000104">
    <property type="protein sequence ID" value="MBC6994808.1"/>
    <property type="molecule type" value="Genomic_DNA"/>
</dbReference>
<comment type="caution">
    <text evidence="2">The sequence shown here is derived from an EMBL/GenBank/DDBJ whole genome shotgun (WGS) entry which is preliminary data.</text>
</comment>
<organism evidence="2 3">
    <name type="scientific">Neolewinella lacunae</name>
    <dbReference type="NCBI Taxonomy" id="1517758"/>
    <lineage>
        <taxon>Bacteria</taxon>
        <taxon>Pseudomonadati</taxon>
        <taxon>Bacteroidota</taxon>
        <taxon>Saprospiria</taxon>
        <taxon>Saprospirales</taxon>
        <taxon>Lewinellaceae</taxon>
        <taxon>Neolewinella</taxon>
    </lineage>
</organism>
<dbReference type="InterPro" id="IPR049804">
    <property type="entry name" value="Choice_anch_L"/>
</dbReference>
<gene>
    <name evidence="2" type="ORF">H9S92_11575</name>
</gene>
<dbReference type="SUPFAM" id="SSF141072">
    <property type="entry name" value="CalX-like"/>
    <property type="match status" value="1"/>
</dbReference>
<dbReference type="AlphaFoldDB" id="A0A923PIK2"/>
<protein>
    <submittedName>
        <fullName evidence="2">Choice-of-anchor L domain-containing protein</fullName>
    </submittedName>
</protein>
<reference evidence="2" key="1">
    <citation type="submission" date="2020-08" db="EMBL/GenBank/DDBJ databases">
        <title>Lewinella bacteria from marine environments.</title>
        <authorList>
            <person name="Zhong Y."/>
        </authorList>
    </citation>
    <scope>NUCLEOTIDE SEQUENCE</scope>
    <source>
        <strain evidence="2">KCTC 42187</strain>
    </source>
</reference>
<accession>A0A923PIK2</accession>
<dbReference type="RefSeq" id="WP_187466878.1">
    <property type="nucleotide sequence ID" value="NZ_JACSIT010000104.1"/>
</dbReference>
<evidence type="ECO:0000256" key="1">
    <source>
        <dbReference type="SAM" id="SignalP"/>
    </source>
</evidence>
<keyword evidence="3" id="KW-1185">Reference proteome</keyword>
<dbReference type="Gene3D" id="2.60.40.2030">
    <property type="match status" value="1"/>
</dbReference>
<dbReference type="InterPro" id="IPR038081">
    <property type="entry name" value="CalX-like_sf"/>
</dbReference>
<name>A0A923PIK2_9BACT</name>
<sequence length="885" mass="95718">MRLLLLLLSLLSLPAFGQTLELDADFTAERLVKEVFASGQCETIFNIRQIGANRAGIGSFSGPEDIVGFGRGIVLSTGRIVDAAGPNTDTNVGSELEGRTDDPDLSLASTGLIYDRSGIEFDFIPLQPTVTFRYVFASEEYCEFVGEQFNDIFGFFISGPGINGPFSRGAINLATIPGTNQAVSINNVNFATNRQFYLDNEFPSVRQISGCGGGAGTGPRFQTIEYDGQTVILTATVELQTCATYHIRLLVGDVQDSDLDSAVFLEAGSFDLGGSVSLEGEGDTTQATVIYEGCAPVNFRVQRGADSNPARPQTIAYRIGSNSVATEGVDFSAGTGTVTIPAGAQFAEIPIEAFADGNVEGPENVWLYLDIPCACYTDSIELIIDETAPLVVGLAEAYYCPDEMATLNPEVSGGAPPYSFVWSFGSTDPLPTLTPPLPPSIELTVSDACGQTQRRTIATFSSTPPGLSLPPQNLTACRGEDQSIALDLTGVAPITVYYRLNNGSVEQQVFDGTGRQQWPIDRGGNYRLFALEDRSCRVELNETVRADFFRPSINPRLVNPTCSGDADGSITVTHLPTVPPYTYTWTGVNPTGLSITGLPAGAYSLRVTDALGCSDERNLTLRDPDALQPVEITCNEVRRPPLTPSAEGGRPPYQYSINGVDYWGAEGFVNLTVGEFYRLRIRDAAGCELLQPDFFWPEATARPARLPSFVTQELAGSVLVEPDYRVPPDQIVAYRWYPPELFDCPSCPNPTLRAPSSQTISLAIDNRYACTDSLVTFVTVDGRVPVYVPNAFSPNGDGTNDYVAIYANTLQVELVRSFRVFTRWGEEVYSATDFLPNDGRMGWDGYLRGKLAAAAAYVWVAEVQLTTGELQRETGTVVLMVGRSE</sequence>
<feature type="chain" id="PRO_5037158680" evidence="1">
    <location>
        <begin position="18"/>
        <end position="885"/>
    </location>
</feature>
<feature type="signal peptide" evidence="1">
    <location>
        <begin position="1"/>
        <end position="17"/>
    </location>
</feature>
<dbReference type="Pfam" id="PF13585">
    <property type="entry name" value="CHU_C"/>
    <property type="match status" value="1"/>
</dbReference>
<evidence type="ECO:0000313" key="3">
    <source>
        <dbReference type="Proteomes" id="UP000650081"/>
    </source>
</evidence>
<dbReference type="Pfam" id="PF13573">
    <property type="entry name" value="SprB"/>
    <property type="match status" value="1"/>
</dbReference>
<dbReference type="NCBIfam" id="NF038133">
    <property type="entry name" value="choice_anch_L"/>
    <property type="match status" value="1"/>
</dbReference>
<keyword evidence="1" id="KW-0732">Signal</keyword>
<evidence type="ECO:0000313" key="2">
    <source>
        <dbReference type="EMBL" id="MBC6994808.1"/>
    </source>
</evidence>